<feature type="domain" description="CHHC U11-48K-type" evidence="5">
    <location>
        <begin position="42"/>
        <end position="69"/>
    </location>
</feature>
<evidence type="ECO:0000313" key="6">
    <source>
        <dbReference type="EMBL" id="KAK9882239.1"/>
    </source>
</evidence>
<reference evidence="6 7" key="1">
    <citation type="submission" date="2023-03" db="EMBL/GenBank/DDBJ databases">
        <title>Genome insight into feeding habits of ladybird beetles.</title>
        <authorList>
            <person name="Li H.-S."/>
            <person name="Huang Y.-H."/>
            <person name="Pang H."/>
        </authorList>
    </citation>
    <scope>NUCLEOTIDE SEQUENCE [LARGE SCALE GENOMIC DNA]</scope>
    <source>
        <strain evidence="6">SYSU_2023b</strain>
        <tissue evidence="6">Whole body</tissue>
    </source>
</reference>
<feature type="domain" description="CHHC U11-48K-type" evidence="5">
    <location>
        <begin position="10"/>
        <end position="37"/>
    </location>
</feature>
<keyword evidence="2" id="KW-0863">Zinc-finger</keyword>
<proteinExistence type="predicted"/>
<dbReference type="SUPFAM" id="SSF57667">
    <property type="entry name" value="beta-beta-alpha zinc fingers"/>
    <property type="match status" value="1"/>
</dbReference>
<dbReference type="AlphaFoldDB" id="A0AAW1URV0"/>
<dbReference type="PROSITE" id="PS51800">
    <property type="entry name" value="ZF_CHHC_U11_48K"/>
    <property type="match status" value="2"/>
</dbReference>
<dbReference type="GO" id="GO:0008270">
    <property type="term" value="F:zinc ion binding"/>
    <property type="evidence" value="ECO:0007669"/>
    <property type="project" value="UniProtKB-KW"/>
</dbReference>
<comment type="caution">
    <text evidence="6">The sequence shown here is derived from an EMBL/GenBank/DDBJ whole genome shotgun (WGS) entry which is preliminary data.</text>
</comment>
<name>A0AAW1URV0_9CUCU</name>
<dbReference type="EMBL" id="JARQZJ010000073">
    <property type="protein sequence ID" value="KAK9882239.1"/>
    <property type="molecule type" value="Genomic_DNA"/>
</dbReference>
<evidence type="ECO:0000256" key="4">
    <source>
        <dbReference type="SAM" id="MobiDB-lite"/>
    </source>
</evidence>
<sequence length="212" mass="24771">MNSFTDSEQKITCPYNQHHSILKSRMSKHLVKCRKTFGDVETVLCDFNTTHNIPKPELRYHHEICEDRRVIERKIIVVENVESFNYPVGNTAFVEEESWDNQVSSSYNPNDNSQLHNVIRHLDVESASKRKEFRLNERQRLNKLMDARTSKRNGNVPEESFWGEKSVEKENVEEQPSKEKVNVKSLSEEAAHLSLNDRIKKGNKKTYEPNAI</sequence>
<dbReference type="InterPro" id="IPR036236">
    <property type="entry name" value="Znf_C2H2_sf"/>
</dbReference>
<dbReference type="Proteomes" id="UP001431783">
    <property type="component" value="Unassembled WGS sequence"/>
</dbReference>
<dbReference type="PANTHER" id="PTHR21402:SF5">
    <property type="entry name" value="GAMETOCYTE SPECIFIC FACTOR 1"/>
    <property type="match status" value="1"/>
</dbReference>
<evidence type="ECO:0000313" key="7">
    <source>
        <dbReference type="Proteomes" id="UP001431783"/>
    </source>
</evidence>
<evidence type="ECO:0000256" key="3">
    <source>
        <dbReference type="ARBA" id="ARBA00022833"/>
    </source>
</evidence>
<accession>A0AAW1URV0</accession>
<dbReference type="InterPro" id="IPR022776">
    <property type="entry name" value="TRM13/UPF0224_CHHC_Znf_dom"/>
</dbReference>
<organism evidence="6 7">
    <name type="scientific">Henosepilachna vigintioctopunctata</name>
    <dbReference type="NCBI Taxonomy" id="420089"/>
    <lineage>
        <taxon>Eukaryota</taxon>
        <taxon>Metazoa</taxon>
        <taxon>Ecdysozoa</taxon>
        <taxon>Arthropoda</taxon>
        <taxon>Hexapoda</taxon>
        <taxon>Insecta</taxon>
        <taxon>Pterygota</taxon>
        <taxon>Neoptera</taxon>
        <taxon>Endopterygota</taxon>
        <taxon>Coleoptera</taxon>
        <taxon>Polyphaga</taxon>
        <taxon>Cucujiformia</taxon>
        <taxon>Coccinelloidea</taxon>
        <taxon>Coccinellidae</taxon>
        <taxon>Epilachninae</taxon>
        <taxon>Epilachnini</taxon>
        <taxon>Henosepilachna</taxon>
    </lineage>
</organism>
<keyword evidence="1" id="KW-0479">Metal-binding</keyword>
<evidence type="ECO:0000256" key="2">
    <source>
        <dbReference type="ARBA" id="ARBA00022771"/>
    </source>
</evidence>
<evidence type="ECO:0000256" key="1">
    <source>
        <dbReference type="ARBA" id="ARBA00022723"/>
    </source>
</evidence>
<feature type="region of interest" description="Disordered" evidence="4">
    <location>
        <begin position="147"/>
        <end position="212"/>
    </location>
</feature>
<dbReference type="PANTHER" id="PTHR21402">
    <property type="entry name" value="GAMETOCYTE SPECIFIC FACTOR 1-RELATED"/>
    <property type="match status" value="1"/>
</dbReference>
<protein>
    <recommendedName>
        <fullName evidence="5">CHHC U11-48K-type domain-containing protein</fullName>
    </recommendedName>
</protein>
<dbReference type="Pfam" id="PF05253">
    <property type="entry name" value="zf-U11-48K"/>
    <property type="match status" value="2"/>
</dbReference>
<gene>
    <name evidence="6" type="ORF">WA026_019753</name>
</gene>
<feature type="compositionally biased region" description="Basic and acidic residues" evidence="4">
    <location>
        <begin position="165"/>
        <end position="200"/>
    </location>
</feature>
<keyword evidence="7" id="KW-1185">Reference proteome</keyword>
<evidence type="ECO:0000259" key="5">
    <source>
        <dbReference type="PROSITE" id="PS51800"/>
    </source>
</evidence>
<dbReference type="InterPro" id="IPR051591">
    <property type="entry name" value="UPF0224_FAM112_RNA_Proc"/>
</dbReference>
<keyword evidence="3" id="KW-0862">Zinc</keyword>